<keyword evidence="1" id="KW-1133">Transmembrane helix</keyword>
<dbReference type="Pfam" id="PF06123">
    <property type="entry name" value="CreD"/>
    <property type="match status" value="1"/>
</dbReference>
<dbReference type="PIRSF" id="PIRSF004548">
    <property type="entry name" value="CreD"/>
    <property type="match status" value="1"/>
</dbReference>
<feature type="transmembrane region" description="Helical" evidence="1">
    <location>
        <begin position="311"/>
        <end position="330"/>
    </location>
</feature>
<dbReference type="Proteomes" id="UP000587760">
    <property type="component" value="Unassembled WGS sequence"/>
</dbReference>
<dbReference type="PANTHER" id="PTHR30092">
    <property type="entry name" value="INNER MEMBRANE PROTEIN CRED"/>
    <property type="match status" value="1"/>
</dbReference>
<dbReference type="NCBIfam" id="NF008712">
    <property type="entry name" value="PRK11715.1-1"/>
    <property type="match status" value="1"/>
</dbReference>
<reference evidence="2 3" key="1">
    <citation type="submission" date="2020-08" db="EMBL/GenBank/DDBJ databases">
        <title>Genomic Encyclopedia of Type Strains, Phase IV (KMG-IV): sequencing the most valuable type-strain genomes for metagenomic binning, comparative biology and taxonomic classification.</title>
        <authorList>
            <person name="Goeker M."/>
        </authorList>
    </citation>
    <scope>NUCLEOTIDE SEQUENCE [LARGE SCALE GENOMIC DNA]</scope>
    <source>
        <strain evidence="2 3">DSM 2461</strain>
    </source>
</reference>
<feature type="transmembrane region" description="Helical" evidence="1">
    <location>
        <begin position="415"/>
        <end position="433"/>
    </location>
</feature>
<feature type="transmembrane region" description="Helical" evidence="1">
    <location>
        <begin position="337"/>
        <end position="357"/>
    </location>
</feature>
<keyword evidence="1" id="KW-0472">Membrane</keyword>
<organism evidence="2 3">
    <name type="scientific">Spirochaeta isovalerica</name>
    <dbReference type="NCBI Taxonomy" id="150"/>
    <lineage>
        <taxon>Bacteria</taxon>
        <taxon>Pseudomonadati</taxon>
        <taxon>Spirochaetota</taxon>
        <taxon>Spirochaetia</taxon>
        <taxon>Spirochaetales</taxon>
        <taxon>Spirochaetaceae</taxon>
        <taxon>Spirochaeta</taxon>
    </lineage>
</organism>
<keyword evidence="3" id="KW-1185">Reference proteome</keyword>
<feature type="transmembrane region" description="Helical" evidence="1">
    <location>
        <begin position="363"/>
        <end position="385"/>
    </location>
</feature>
<name>A0A841RIB0_9SPIO</name>
<dbReference type="RefSeq" id="WP_184748500.1">
    <property type="nucleotide sequence ID" value="NZ_JACHGJ010000010.1"/>
</dbReference>
<dbReference type="EMBL" id="JACHGJ010000010">
    <property type="protein sequence ID" value="MBB6482268.1"/>
    <property type="molecule type" value="Genomic_DNA"/>
</dbReference>
<keyword evidence="1" id="KW-0812">Transmembrane</keyword>
<protein>
    <submittedName>
        <fullName evidence="2">Inner membrane protein</fullName>
    </submittedName>
</protein>
<dbReference type="AlphaFoldDB" id="A0A841RIB0"/>
<dbReference type="PANTHER" id="PTHR30092:SF0">
    <property type="entry name" value="INNER MEMBRANE PROTEIN CRED"/>
    <property type="match status" value="1"/>
</dbReference>
<dbReference type="GO" id="GO:0005886">
    <property type="term" value="C:plasma membrane"/>
    <property type="evidence" value="ECO:0007669"/>
    <property type="project" value="TreeGrafter"/>
</dbReference>
<accession>A0A841RIB0</accession>
<evidence type="ECO:0000256" key="1">
    <source>
        <dbReference type="SAM" id="Phobius"/>
    </source>
</evidence>
<sequence>MNENRMISRMKDWGGSPMAKLLVTVFIALLLLIPVAAIKDLMWERENRRDEAVNQVIDQWGGWQYLTGPVLAVPVEEEYEEHYNDRVEKGIINHYLYILPDSLKIDASMDTQIREKGIFKIELYTGDFTLTGSFTRPANPLWDLNRSKVIWEDARLILGMGDVKGLSRDVVLDWDGSSPAFQGGTSGTKLLPEGIWAPVEINHEGSTAFTMNVSLKGGGSIRFFPMGGETEVSVNSDWISPGFTGAFIPTQRELSEEGFSAGWTIQSLARNYPQFWIDDNVTWQDINGSGFGVDFVSPVDGYFKSHRAVKYSLLFIFLPFVTLFLFEIFAAGKLHPLQYIMIGLAVVIFFLLLLTFSEHMAFNTAYLVAAAGSALLISFYTGAVLKSPVKGGLMAGLMGLLYLYLYMALASEDYALLIGSLGLFIMLAGVMIFTRKINWYEIGEK</sequence>
<evidence type="ECO:0000313" key="3">
    <source>
        <dbReference type="Proteomes" id="UP000587760"/>
    </source>
</evidence>
<gene>
    <name evidence="2" type="ORF">HNR50_003957</name>
</gene>
<proteinExistence type="predicted"/>
<dbReference type="InterPro" id="IPR010364">
    <property type="entry name" value="Uncharacterised_IM_CreD"/>
</dbReference>
<comment type="caution">
    <text evidence="2">The sequence shown here is derived from an EMBL/GenBank/DDBJ whole genome shotgun (WGS) entry which is preliminary data.</text>
</comment>
<evidence type="ECO:0000313" key="2">
    <source>
        <dbReference type="EMBL" id="MBB6482268.1"/>
    </source>
</evidence>
<feature type="transmembrane region" description="Helical" evidence="1">
    <location>
        <begin position="392"/>
        <end position="409"/>
    </location>
</feature>